<name>A0A0P6XXH0_9CHLR</name>
<gene>
    <name evidence="2" type="ORF">AC812_14450</name>
</gene>
<sequence>MASATRTLPQTRIEPVRVPVLLIFLPRLDLIISAAMITVGILLPLLITIGVLSASLWLVLLSFGLMVTGGTLFTVFIGEIR</sequence>
<accession>A0A0P6XXH0</accession>
<dbReference type="Proteomes" id="UP000050514">
    <property type="component" value="Unassembled WGS sequence"/>
</dbReference>
<dbReference type="AlphaFoldDB" id="A0A0P6XXH0"/>
<keyword evidence="1" id="KW-1133">Transmembrane helix</keyword>
<feature type="transmembrane region" description="Helical" evidence="1">
    <location>
        <begin position="30"/>
        <end position="51"/>
    </location>
</feature>
<dbReference type="RefSeq" id="WP_061917870.1">
    <property type="nucleotide sequence ID" value="NZ_DF967971.1"/>
</dbReference>
<evidence type="ECO:0000313" key="3">
    <source>
        <dbReference type="Proteomes" id="UP000050514"/>
    </source>
</evidence>
<protein>
    <submittedName>
        <fullName evidence="2">Uncharacterized protein</fullName>
    </submittedName>
</protein>
<evidence type="ECO:0000256" key="1">
    <source>
        <dbReference type="SAM" id="Phobius"/>
    </source>
</evidence>
<reference evidence="2 3" key="1">
    <citation type="submission" date="2015-07" db="EMBL/GenBank/DDBJ databases">
        <title>Draft genome of Bellilinea caldifistulae DSM 17877.</title>
        <authorList>
            <person name="Hemp J."/>
            <person name="Ward L.M."/>
            <person name="Pace L.A."/>
            <person name="Fischer W.W."/>
        </authorList>
    </citation>
    <scope>NUCLEOTIDE SEQUENCE [LARGE SCALE GENOMIC DNA]</scope>
    <source>
        <strain evidence="2 3">GOMI-1</strain>
    </source>
</reference>
<dbReference type="STRING" id="360411.AC812_14450"/>
<keyword evidence="3" id="KW-1185">Reference proteome</keyword>
<dbReference type="EMBL" id="LGHJ01000019">
    <property type="protein sequence ID" value="KPL73959.1"/>
    <property type="molecule type" value="Genomic_DNA"/>
</dbReference>
<proteinExistence type="predicted"/>
<comment type="caution">
    <text evidence="2">The sequence shown here is derived from an EMBL/GenBank/DDBJ whole genome shotgun (WGS) entry which is preliminary data.</text>
</comment>
<organism evidence="2 3">
    <name type="scientific">Bellilinea caldifistulae</name>
    <dbReference type="NCBI Taxonomy" id="360411"/>
    <lineage>
        <taxon>Bacteria</taxon>
        <taxon>Bacillati</taxon>
        <taxon>Chloroflexota</taxon>
        <taxon>Anaerolineae</taxon>
        <taxon>Anaerolineales</taxon>
        <taxon>Anaerolineaceae</taxon>
        <taxon>Bellilinea</taxon>
    </lineage>
</organism>
<keyword evidence="1" id="KW-0472">Membrane</keyword>
<keyword evidence="1" id="KW-0812">Transmembrane</keyword>
<evidence type="ECO:0000313" key="2">
    <source>
        <dbReference type="EMBL" id="KPL73959.1"/>
    </source>
</evidence>
<feature type="transmembrane region" description="Helical" evidence="1">
    <location>
        <begin position="57"/>
        <end position="78"/>
    </location>
</feature>